<gene>
    <name evidence="12" type="ORF">SAMN05192568_1006142</name>
</gene>
<dbReference type="STRING" id="582667.SAMN05192568_1006142"/>
<evidence type="ECO:0000313" key="13">
    <source>
        <dbReference type="Proteomes" id="UP000199048"/>
    </source>
</evidence>
<proteinExistence type="inferred from homology"/>
<dbReference type="Gene3D" id="1.10.10.1100">
    <property type="entry name" value="BFD-like [2Fe-2S]-binding domain"/>
    <property type="match status" value="1"/>
</dbReference>
<organism evidence="12 13">
    <name type="scientific">Methylobacterium pseudosasicola</name>
    <dbReference type="NCBI Taxonomy" id="582667"/>
    <lineage>
        <taxon>Bacteria</taxon>
        <taxon>Pseudomonadati</taxon>
        <taxon>Pseudomonadota</taxon>
        <taxon>Alphaproteobacteria</taxon>
        <taxon>Hyphomicrobiales</taxon>
        <taxon>Methylobacteriaceae</taxon>
        <taxon>Methylobacterium</taxon>
    </lineage>
</organism>
<dbReference type="GO" id="GO:0042128">
    <property type="term" value="P:nitrate assimilation"/>
    <property type="evidence" value="ECO:0007669"/>
    <property type="project" value="UniProtKB-KW"/>
</dbReference>
<dbReference type="GO" id="GO:0043546">
    <property type="term" value="F:molybdopterin cofactor binding"/>
    <property type="evidence" value="ECO:0007669"/>
    <property type="project" value="InterPro"/>
</dbReference>
<dbReference type="InterPro" id="IPR006963">
    <property type="entry name" value="Mopterin_OxRdtase_4Fe-4S_dom"/>
</dbReference>
<dbReference type="PROSITE" id="PS51669">
    <property type="entry name" value="4FE4S_MOW_BIS_MGD"/>
    <property type="match status" value="1"/>
</dbReference>
<dbReference type="GO" id="GO:0051539">
    <property type="term" value="F:4 iron, 4 sulfur cluster binding"/>
    <property type="evidence" value="ECO:0007669"/>
    <property type="project" value="UniProtKB-KW"/>
</dbReference>
<dbReference type="GO" id="GO:0046872">
    <property type="term" value="F:metal ion binding"/>
    <property type="evidence" value="ECO:0007669"/>
    <property type="project" value="UniProtKB-KW"/>
</dbReference>
<evidence type="ECO:0000256" key="7">
    <source>
        <dbReference type="ARBA" id="ARBA00023002"/>
    </source>
</evidence>
<dbReference type="InterPro" id="IPR007419">
    <property type="entry name" value="BFD-like_2Fe2S-bd_dom"/>
</dbReference>
<dbReference type="GO" id="GO:0016491">
    <property type="term" value="F:oxidoreductase activity"/>
    <property type="evidence" value="ECO:0007669"/>
    <property type="project" value="UniProtKB-KW"/>
</dbReference>
<dbReference type="Gene3D" id="2.40.40.20">
    <property type="match status" value="1"/>
</dbReference>
<feature type="domain" description="4Fe-4S Mo/W bis-MGD-type" evidence="11">
    <location>
        <begin position="7"/>
        <end position="63"/>
    </location>
</feature>
<name>A0A1I4II04_9HYPH</name>
<dbReference type="InterPro" id="IPR006657">
    <property type="entry name" value="MoPterin_dinucl-bd_dom"/>
</dbReference>
<dbReference type="GO" id="GO:1990204">
    <property type="term" value="C:oxidoreductase complex"/>
    <property type="evidence" value="ECO:0007669"/>
    <property type="project" value="UniProtKB-ARBA"/>
</dbReference>
<dbReference type="SMART" id="SM00926">
    <property type="entry name" value="Molybdop_Fe4S4"/>
    <property type="match status" value="1"/>
</dbReference>
<dbReference type="Pfam" id="PF01568">
    <property type="entry name" value="Molydop_binding"/>
    <property type="match status" value="1"/>
</dbReference>
<evidence type="ECO:0000256" key="9">
    <source>
        <dbReference type="ARBA" id="ARBA00023014"/>
    </source>
</evidence>
<dbReference type="InterPro" id="IPR041957">
    <property type="entry name" value="CT_Nitrate-R-NapA-like"/>
</dbReference>
<evidence type="ECO:0000256" key="8">
    <source>
        <dbReference type="ARBA" id="ARBA00023004"/>
    </source>
</evidence>
<keyword evidence="6" id="KW-0479">Metal-binding</keyword>
<dbReference type="AlphaFoldDB" id="A0A1I4II04"/>
<dbReference type="Pfam" id="PF00384">
    <property type="entry name" value="Molybdopterin"/>
    <property type="match status" value="1"/>
</dbReference>
<evidence type="ECO:0000256" key="2">
    <source>
        <dbReference type="ARBA" id="ARBA00001966"/>
    </source>
</evidence>
<keyword evidence="4" id="KW-0004">4Fe-4S</keyword>
<dbReference type="RefSeq" id="WP_092038950.1">
    <property type="nucleotide sequence ID" value="NZ_FOTK01000006.1"/>
</dbReference>
<dbReference type="Proteomes" id="UP000199048">
    <property type="component" value="Unassembled WGS sequence"/>
</dbReference>
<dbReference type="PANTHER" id="PTHR43105:SF9">
    <property type="entry name" value="NADPH-FE(3+) OXIDOREDUCTASE SUBUNIT ALPHA"/>
    <property type="match status" value="1"/>
</dbReference>
<evidence type="ECO:0000256" key="10">
    <source>
        <dbReference type="ARBA" id="ARBA00023063"/>
    </source>
</evidence>
<evidence type="ECO:0000313" key="12">
    <source>
        <dbReference type="EMBL" id="SFL53633.1"/>
    </source>
</evidence>
<keyword evidence="8" id="KW-0408">Iron</keyword>
<sequence>MTLSVADPTVRTTCPYCGVGCGVLATPDGSGGAAIAGDTEHPANFGRLCSKGSALGETLSLENRLLHPQVDGVQASWDAALTTVSDKLRAVAETHGPDAIAFYLSGQLLTEDYYVANKLAKGFIGTPHVDTNSRLCMSSAVAAHRRAFGSDTVPGCYEDLDEADLIVMVGSNTAWCHPILFRRMADAKARRGTKFVVIDPRRTQTGQEADLFLGIRPGSDVALFSGLLVHLADNGFRDRAFVDSHTAGLDAALDRARAIAPDVAAVAAATGVPASDIAAFYDLFAGTRRVVTAFSQGVNQSAQGTDKGNSIINCHLITGRIGETGMGPFSLTGQPNAMGGREVGGLANMLAAHMHFAPEEVDRVRRFWGAPRIVTGEGMKAVALFEAVARGKIKALWVMGTNPLVSMPQADRIREALKGLELYAVSEVMADSDTVRGLGKTTVLLPALAWGEKDGTVTNSERRISRQRRFLTAPGEARADWAVLSEVGRRLGHDRAFAFSSAAAVFREHAGLSAYENNGTRDFDLGALTDISDAAYDINLPVQWPIPKRSGPKGAPQGKARLFGDGRFYTFDRRARFVAVQPPGLAQAVSEDFPFVLNTGRVRDHWHTMTRTGKSQRLSAHRAVPFVEVHPDDAAGLGLTEGGIARLRTEHGEAELEVMITDTVVPGGLFMPMHWGSAYASKARVGALVRGVPDPVSGQPELKATPAALEPVAYRARGFLLSRRQVALPEGWWWARASITGGWGVQFATAASSSAVALMVRGLIQSEALAGFELAEYADHARDRYRCAVYDGARLVACLAYAPAEARPDWEAAKALFAIEEPEAAERRALLSGRAATASAGPVVCACHGVGADVIAATIGAGAGSVEAVGAACKAGTNCGSCIPEIRKMLTGETARAA</sequence>
<dbReference type="EMBL" id="FOTK01000006">
    <property type="protein sequence ID" value="SFL53633.1"/>
    <property type="molecule type" value="Genomic_DNA"/>
</dbReference>
<dbReference type="CDD" id="cd02791">
    <property type="entry name" value="MopB_CT_Nitrate-R-NapA-like"/>
    <property type="match status" value="1"/>
</dbReference>
<dbReference type="Pfam" id="PF04879">
    <property type="entry name" value="Molybdop_Fe4S4"/>
    <property type="match status" value="1"/>
</dbReference>
<dbReference type="GO" id="GO:0045333">
    <property type="term" value="P:cellular respiration"/>
    <property type="evidence" value="ECO:0007669"/>
    <property type="project" value="UniProtKB-ARBA"/>
</dbReference>
<dbReference type="SUPFAM" id="SSF53706">
    <property type="entry name" value="Formate dehydrogenase/DMSO reductase, domains 1-3"/>
    <property type="match status" value="1"/>
</dbReference>
<dbReference type="Gene3D" id="3.40.228.10">
    <property type="entry name" value="Dimethylsulfoxide Reductase, domain 2"/>
    <property type="match status" value="1"/>
</dbReference>
<protein>
    <submittedName>
        <fullName evidence="12">Assimilatory nitrate reductase catalytic subunit</fullName>
    </submittedName>
</protein>
<dbReference type="GO" id="GO:0016020">
    <property type="term" value="C:membrane"/>
    <property type="evidence" value="ECO:0007669"/>
    <property type="project" value="TreeGrafter"/>
</dbReference>
<dbReference type="OrthoDB" id="9816402at2"/>
<dbReference type="InterPro" id="IPR050123">
    <property type="entry name" value="Prok_molybdopt-oxidoreductase"/>
</dbReference>
<dbReference type="Pfam" id="PF04324">
    <property type="entry name" value="Fer2_BFD"/>
    <property type="match status" value="1"/>
</dbReference>
<keyword evidence="9" id="KW-0411">Iron-sulfur</keyword>
<comment type="similarity">
    <text evidence="3">Belongs to the prokaryotic molybdopterin-containing oxidoreductase family. NasA/NapA/NarB subfamily.</text>
</comment>
<dbReference type="Gene3D" id="2.20.25.90">
    <property type="entry name" value="ADC-like domains"/>
    <property type="match status" value="1"/>
</dbReference>
<evidence type="ECO:0000259" key="11">
    <source>
        <dbReference type="PROSITE" id="PS51669"/>
    </source>
</evidence>
<keyword evidence="13" id="KW-1185">Reference proteome</keyword>
<evidence type="ECO:0000256" key="6">
    <source>
        <dbReference type="ARBA" id="ARBA00022723"/>
    </source>
</evidence>
<dbReference type="CDD" id="cd02754">
    <property type="entry name" value="MopB_Nitrate-R-NapA-like"/>
    <property type="match status" value="1"/>
</dbReference>
<accession>A0A1I4II04</accession>
<evidence type="ECO:0000256" key="3">
    <source>
        <dbReference type="ARBA" id="ARBA00008747"/>
    </source>
</evidence>
<dbReference type="PANTHER" id="PTHR43105">
    <property type="entry name" value="RESPIRATORY NITRATE REDUCTASE"/>
    <property type="match status" value="1"/>
</dbReference>
<comment type="cofactor">
    <cofactor evidence="2">
        <name>[4Fe-4S] cluster</name>
        <dbReference type="ChEBI" id="CHEBI:49883"/>
    </cofactor>
</comment>
<dbReference type="SUPFAM" id="SSF50692">
    <property type="entry name" value="ADC-like"/>
    <property type="match status" value="1"/>
</dbReference>
<dbReference type="InterPro" id="IPR009010">
    <property type="entry name" value="Asp_de-COase-like_dom_sf"/>
</dbReference>
<keyword evidence="5" id="KW-0500">Molybdenum</keyword>
<dbReference type="InterPro" id="IPR006656">
    <property type="entry name" value="Mopterin_OxRdtase"/>
</dbReference>
<evidence type="ECO:0000256" key="4">
    <source>
        <dbReference type="ARBA" id="ARBA00022485"/>
    </source>
</evidence>
<evidence type="ECO:0000256" key="1">
    <source>
        <dbReference type="ARBA" id="ARBA00001942"/>
    </source>
</evidence>
<evidence type="ECO:0000256" key="5">
    <source>
        <dbReference type="ARBA" id="ARBA00022505"/>
    </source>
</evidence>
<keyword evidence="10" id="KW-0534">Nitrate assimilation</keyword>
<comment type="cofactor">
    <cofactor evidence="1">
        <name>Mo-bis(molybdopterin guanine dinucleotide)</name>
        <dbReference type="ChEBI" id="CHEBI:60539"/>
    </cofactor>
</comment>
<reference evidence="13" key="1">
    <citation type="submission" date="2016-10" db="EMBL/GenBank/DDBJ databases">
        <authorList>
            <person name="Varghese N."/>
            <person name="Submissions S."/>
        </authorList>
    </citation>
    <scope>NUCLEOTIDE SEQUENCE [LARGE SCALE GENOMIC DNA]</scope>
    <source>
        <strain evidence="13">BL36</strain>
    </source>
</reference>
<keyword evidence="7" id="KW-0560">Oxidoreductase</keyword>
<dbReference type="InterPro" id="IPR041854">
    <property type="entry name" value="BFD-like_2Fe2S-bd_dom_sf"/>
</dbReference>
<dbReference type="Gene3D" id="3.40.50.740">
    <property type="match status" value="1"/>
</dbReference>